<evidence type="ECO:0000313" key="2">
    <source>
        <dbReference type="Proteomes" id="UP001139353"/>
    </source>
</evidence>
<name>A0A9X2BXL1_9BURK</name>
<keyword evidence="2" id="KW-1185">Reference proteome</keyword>
<protein>
    <submittedName>
        <fullName evidence="1">Uncharacterized protein</fullName>
    </submittedName>
</protein>
<sequence length="103" mass="10847">MPTPRLVQRLGLAIIAIGFVAGAAAYVTASADPATDQLAQQREMRELARLGGTATVQTVKFNLWLGSLWHGERLAGTLALLGLVVGGACWKIGELMGEDVDEA</sequence>
<gene>
    <name evidence="1" type="ORF">LPC04_03115</name>
</gene>
<proteinExistence type="predicted"/>
<evidence type="ECO:0000313" key="1">
    <source>
        <dbReference type="EMBL" id="MCK9684693.1"/>
    </source>
</evidence>
<comment type="caution">
    <text evidence="1">The sequence shown here is derived from an EMBL/GenBank/DDBJ whole genome shotgun (WGS) entry which is preliminary data.</text>
</comment>
<organism evidence="1 2">
    <name type="scientific">Scleromatobacter humisilvae</name>
    <dbReference type="NCBI Taxonomy" id="2897159"/>
    <lineage>
        <taxon>Bacteria</taxon>
        <taxon>Pseudomonadati</taxon>
        <taxon>Pseudomonadota</taxon>
        <taxon>Betaproteobacteria</taxon>
        <taxon>Burkholderiales</taxon>
        <taxon>Sphaerotilaceae</taxon>
        <taxon>Scleromatobacter</taxon>
    </lineage>
</organism>
<dbReference type="Proteomes" id="UP001139353">
    <property type="component" value="Unassembled WGS sequence"/>
</dbReference>
<reference evidence="1" key="1">
    <citation type="submission" date="2021-11" db="EMBL/GenBank/DDBJ databases">
        <title>BS-T2-15 a new species belonging to the Comamonadaceae family isolated from the soil of a French oak forest.</title>
        <authorList>
            <person name="Mieszkin S."/>
            <person name="Alain K."/>
        </authorList>
    </citation>
    <scope>NUCLEOTIDE SEQUENCE</scope>
    <source>
        <strain evidence="1">BS-T2-15</strain>
    </source>
</reference>
<accession>A0A9X2BXL1</accession>
<dbReference type="RefSeq" id="WP_275680718.1">
    <property type="nucleotide sequence ID" value="NZ_JAJLJH010000001.1"/>
</dbReference>
<dbReference type="AlphaFoldDB" id="A0A9X2BXL1"/>
<dbReference type="EMBL" id="JAJLJH010000001">
    <property type="protein sequence ID" value="MCK9684693.1"/>
    <property type="molecule type" value="Genomic_DNA"/>
</dbReference>